<evidence type="ECO:0000256" key="1">
    <source>
        <dbReference type="SAM" id="MobiDB-lite"/>
    </source>
</evidence>
<accession>A0A448WKI8</accession>
<dbReference type="EMBL" id="CAAALY010019712">
    <property type="protein sequence ID" value="VEL14011.1"/>
    <property type="molecule type" value="Genomic_DNA"/>
</dbReference>
<feature type="region of interest" description="Disordered" evidence="1">
    <location>
        <begin position="47"/>
        <end position="71"/>
    </location>
</feature>
<feature type="compositionally biased region" description="Polar residues" evidence="1">
    <location>
        <begin position="49"/>
        <end position="63"/>
    </location>
</feature>
<gene>
    <name evidence="2" type="ORF">PXEA_LOCUS7451</name>
</gene>
<keyword evidence="3" id="KW-1185">Reference proteome</keyword>
<dbReference type="Proteomes" id="UP000784294">
    <property type="component" value="Unassembled WGS sequence"/>
</dbReference>
<organism evidence="2 3">
    <name type="scientific">Protopolystoma xenopodis</name>
    <dbReference type="NCBI Taxonomy" id="117903"/>
    <lineage>
        <taxon>Eukaryota</taxon>
        <taxon>Metazoa</taxon>
        <taxon>Spiralia</taxon>
        <taxon>Lophotrochozoa</taxon>
        <taxon>Platyhelminthes</taxon>
        <taxon>Monogenea</taxon>
        <taxon>Polyopisthocotylea</taxon>
        <taxon>Polystomatidea</taxon>
        <taxon>Polystomatidae</taxon>
        <taxon>Protopolystoma</taxon>
    </lineage>
</organism>
<reference evidence="2" key="1">
    <citation type="submission" date="2018-11" db="EMBL/GenBank/DDBJ databases">
        <authorList>
            <consortium name="Pathogen Informatics"/>
        </authorList>
    </citation>
    <scope>NUCLEOTIDE SEQUENCE</scope>
</reference>
<evidence type="ECO:0000313" key="3">
    <source>
        <dbReference type="Proteomes" id="UP000784294"/>
    </source>
</evidence>
<evidence type="ECO:0000313" key="2">
    <source>
        <dbReference type="EMBL" id="VEL14011.1"/>
    </source>
</evidence>
<sequence>MLLRLAYCLGNLAARCSTARTAFLPDSRRLAEVRHVYREHWERLLGHYSGSTEPGDRQNQTAAAKSYGRPSSIDKHVDCTIFCHLL</sequence>
<dbReference type="AlphaFoldDB" id="A0A448WKI8"/>
<proteinExistence type="predicted"/>
<name>A0A448WKI8_9PLAT</name>
<comment type="caution">
    <text evidence="2">The sequence shown here is derived from an EMBL/GenBank/DDBJ whole genome shotgun (WGS) entry which is preliminary data.</text>
</comment>
<dbReference type="OrthoDB" id="6288862at2759"/>
<protein>
    <submittedName>
        <fullName evidence="2">Uncharacterized protein</fullName>
    </submittedName>
</protein>